<dbReference type="SUPFAM" id="SSF48452">
    <property type="entry name" value="TPR-like"/>
    <property type="match status" value="2"/>
</dbReference>
<protein>
    <submittedName>
        <fullName evidence="9">Uncharacterized protein</fullName>
    </submittedName>
</protein>
<dbReference type="PANTHER" id="PTHR46208">
    <property type="entry name" value="MITOCHONDRIAL IMPORT RECEPTOR SUBUNIT TOM70"/>
    <property type="match status" value="1"/>
</dbReference>
<dbReference type="GO" id="GO:0008320">
    <property type="term" value="F:protein transmembrane transporter activity"/>
    <property type="evidence" value="ECO:0007669"/>
    <property type="project" value="TreeGrafter"/>
</dbReference>
<keyword evidence="4 8" id="KW-0802">TPR repeat</keyword>
<keyword evidence="2" id="KW-0812">Transmembrane</keyword>
<dbReference type="GO" id="GO:0016020">
    <property type="term" value="C:membrane"/>
    <property type="evidence" value="ECO:0007669"/>
    <property type="project" value="UniProtKB-SubCell"/>
</dbReference>
<keyword evidence="5" id="KW-1133">Transmembrane helix</keyword>
<dbReference type="Pfam" id="PF13181">
    <property type="entry name" value="TPR_8"/>
    <property type="match status" value="1"/>
</dbReference>
<feature type="repeat" description="TPR" evidence="8">
    <location>
        <begin position="335"/>
        <end position="368"/>
    </location>
</feature>
<dbReference type="eggNOG" id="COG0457">
    <property type="taxonomic scope" value="Bacteria"/>
</dbReference>
<comment type="similarity">
    <text evidence="7">Belongs to the Tom70 family.</text>
</comment>
<proteinExistence type="inferred from homology"/>
<evidence type="ECO:0000256" key="1">
    <source>
        <dbReference type="ARBA" id="ARBA00004167"/>
    </source>
</evidence>
<keyword evidence="3" id="KW-0677">Repeat</keyword>
<dbReference type="STRING" id="926569.ANT_16250"/>
<evidence type="ECO:0000256" key="6">
    <source>
        <dbReference type="ARBA" id="ARBA00023136"/>
    </source>
</evidence>
<dbReference type="PANTHER" id="PTHR46208:SF1">
    <property type="entry name" value="MITOCHONDRIAL IMPORT RECEPTOR SUBUNIT TOM70"/>
    <property type="match status" value="1"/>
</dbReference>
<dbReference type="GO" id="GO:0030150">
    <property type="term" value="P:protein import into mitochondrial matrix"/>
    <property type="evidence" value="ECO:0007669"/>
    <property type="project" value="TreeGrafter"/>
</dbReference>
<accession>E8N5D7</accession>
<dbReference type="InterPro" id="IPR011990">
    <property type="entry name" value="TPR-like_helical_dom_sf"/>
</dbReference>
<evidence type="ECO:0000256" key="3">
    <source>
        <dbReference type="ARBA" id="ARBA00022737"/>
    </source>
</evidence>
<evidence type="ECO:0000256" key="2">
    <source>
        <dbReference type="ARBA" id="ARBA00022692"/>
    </source>
</evidence>
<keyword evidence="6" id="KW-0472">Membrane</keyword>
<evidence type="ECO:0000256" key="8">
    <source>
        <dbReference type="PROSITE-ProRule" id="PRU00339"/>
    </source>
</evidence>
<dbReference type="InParanoid" id="E8N5D7"/>
<gene>
    <name evidence="9" type="ordered locus">ANT_16250</name>
</gene>
<dbReference type="AlphaFoldDB" id="E8N5D7"/>
<name>E8N5D7_ANATU</name>
<reference evidence="9 10" key="1">
    <citation type="submission" date="2010-12" db="EMBL/GenBank/DDBJ databases">
        <title>Whole genome sequence of Anaerolinea thermophila UNI-1.</title>
        <authorList>
            <person name="Narita-Yamada S."/>
            <person name="Kishi E."/>
            <person name="Watanabe Y."/>
            <person name="Takasaki K."/>
            <person name="Ankai A."/>
            <person name="Oguchi A."/>
            <person name="Fukui S."/>
            <person name="Takahashi M."/>
            <person name="Yashiro I."/>
            <person name="Hosoyama A."/>
            <person name="Sekiguchi Y."/>
            <person name="Hanada S."/>
            <person name="Fujita N."/>
        </authorList>
    </citation>
    <scope>NUCLEOTIDE SEQUENCE [LARGE SCALE GENOMIC DNA]</scope>
    <source>
        <strain evidence="10">DSM 14523 / JCM 11388 / NBRC 100420 / UNI-1</strain>
    </source>
</reference>
<evidence type="ECO:0000313" key="9">
    <source>
        <dbReference type="EMBL" id="BAJ63651.1"/>
    </source>
</evidence>
<keyword evidence="10" id="KW-1185">Reference proteome</keyword>
<comment type="subcellular location">
    <subcellularLocation>
        <location evidence="1">Membrane</location>
        <topology evidence="1">Single-pass membrane protein</topology>
    </subcellularLocation>
</comment>
<dbReference type="Gene3D" id="1.25.40.10">
    <property type="entry name" value="Tetratricopeptide repeat domain"/>
    <property type="match status" value="3"/>
</dbReference>
<feature type="repeat" description="TPR" evidence="8">
    <location>
        <begin position="234"/>
        <end position="267"/>
    </location>
</feature>
<sequence length="496" mass="57290">MEVFPISGRGNRAIMFLMNFLDKSVSLRLFLLSLLLVLLAPFPSDWRDRQDWEIARRAQQDHGYLVQGEALRDIFQRHPWRQDIYEPLGVGAFLRGDDVLAFEYLWAAYRQGFISSQGQEILVKELLRQSKKEDAVQILMQIELPANCQFLSKYADTKRDLSFQDWLAILEKWNEKCPEEPFVLYQWGLFRIVENYHEGINCIKKAAQIQPEYQRVVSLLEEVNALSLSNQNHAYRLTLLGRALINLREYEEARLALQKAVEIQPVYAEAWAFLGEAKLELSDTTGKDDLKRAISLNPRSVISRVLYSLYLSREGNLEQAIEEMQQVLKIEPEQSIWYLELGRLTAKSGNLFEAYSYYEQATSLDPDNSLVWKSLAQFCVTYDFDVSGKGLFSAREALKLSPLDADAHKVMGDVLFKQGDFASAERFWVRTLQLNPSHAEAFLALGQLYLQENRLGEAQKMLENVFLFASQEETKLIAARLLERYFQVPLLTKNEP</sequence>
<feature type="repeat" description="TPR" evidence="8">
    <location>
        <begin position="405"/>
        <end position="438"/>
    </location>
</feature>
<dbReference type="PROSITE" id="PS50005">
    <property type="entry name" value="TPR"/>
    <property type="match status" value="3"/>
</dbReference>
<dbReference type="HOGENOM" id="CLU_549411_0_0_0"/>
<dbReference type="EMBL" id="AP012029">
    <property type="protein sequence ID" value="BAJ63651.1"/>
    <property type="molecule type" value="Genomic_DNA"/>
</dbReference>
<organism evidence="9 10">
    <name type="scientific">Anaerolinea thermophila (strain DSM 14523 / JCM 11388 / NBRC 100420 / UNI-1)</name>
    <dbReference type="NCBI Taxonomy" id="926569"/>
    <lineage>
        <taxon>Bacteria</taxon>
        <taxon>Bacillati</taxon>
        <taxon>Chloroflexota</taxon>
        <taxon>Anaerolineae</taxon>
        <taxon>Anaerolineales</taxon>
        <taxon>Anaerolineaceae</taxon>
        <taxon>Anaerolinea</taxon>
    </lineage>
</organism>
<dbReference type="KEGG" id="atm:ANT_16250"/>
<dbReference type="Proteomes" id="UP000008922">
    <property type="component" value="Chromosome"/>
</dbReference>
<dbReference type="SMART" id="SM00028">
    <property type="entry name" value="TPR"/>
    <property type="match status" value="7"/>
</dbReference>
<evidence type="ECO:0000313" key="10">
    <source>
        <dbReference type="Proteomes" id="UP000008922"/>
    </source>
</evidence>
<evidence type="ECO:0000256" key="5">
    <source>
        <dbReference type="ARBA" id="ARBA00022989"/>
    </source>
</evidence>
<dbReference type="InterPro" id="IPR019734">
    <property type="entry name" value="TPR_rpt"/>
</dbReference>
<dbReference type="GO" id="GO:0030943">
    <property type="term" value="F:mitochondrion targeting sequence binding"/>
    <property type="evidence" value="ECO:0007669"/>
    <property type="project" value="TreeGrafter"/>
</dbReference>
<dbReference type="Pfam" id="PF14559">
    <property type="entry name" value="TPR_19"/>
    <property type="match status" value="2"/>
</dbReference>
<evidence type="ECO:0000256" key="4">
    <source>
        <dbReference type="ARBA" id="ARBA00022803"/>
    </source>
</evidence>
<evidence type="ECO:0000256" key="7">
    <source>
        <dbReference type="ARBA" id="ARBA00038030"/>
    </source>
</evidence>